<feature type="domain" description="Glycosyltransferase subfamily 4-like N-terminal" evidence="2">
    <location>
        <begin position="14"/>
        <end position="176"/>
    </location>
</feature>
<dbReference type="SUPFAM" id="SSF53756">
    <property type="entry name" value="UDP-Glycosyltransferase/glycogen phosphorylase"/>
    <property type="match status" value="1"/>
</dbReference>
<dbReference type="AlphaFoldDB" id="A0A1I2A8T1"/>
<dbReference type="PANTHER" id="PTHR45947:SF3">
    <property type="entry name" value="SULFOQUINOVOSYL TRANSFERASE SQD2"/>
    <property type="match status" value="1"/>
</dbReference>
<dbReference type="PANTHER" id="PTHR45947">
    <property type="entry name" value="SULFOQUINOVOSYL TRANSFERASE SQD2"/>
    <property type="match status" value="1"/>
</dbReference>
<accession>A0A1I2A8T1</accession>
<dbReference type="Pfam" id="PF13439">
    <property type="entry name" value="Glyco_transf_4"/>
    <property type="match status" value="1"/>
</dbReference>
<dbReference type="RefSeq" id="WP_091538246.1">
    <property type="nucleotide sequence ID" value="NZ_FONY01000001.1"/>
</dbReference>
<dbReference type="CDD" id="cd03801">
    <property type="entry name" value="GT4_PimA-like"/>
    <property type="match status" value="1"/>
</dbReference>
<dbReference type="Gene3D" id="3.40.50.2000">
    <property type="entry name" value="Glycogen Phosphorylase B"/>
    <property type="match status" value="2"/>
</dbReference>
<dbReference type="Pfam" id="PF00534">
    <property type="entry name" value="Glycos_transf_1"/>
    <property type="match status" value="1"/>
</dbReference>
<proteinExistence type="predicted"/>
<dbReference type="GO" id="GO:0016757">
    <property type="term" value="F:glycosyltransferase activity"/>
    <property type="evidence" value="ECO:0007669"/>
    <property type="project" value="InterPro"/>
</dbReference>
<sequence>MNIAFVGNYEENAVNGVVVSAYMQAKILVSLGHKVYFYFRSPRAFIETNKDNITKRGFEGQTLFTFLPNIYRFLQQNPDKIDIFHIHSVFIPLNKLFAFCFKRLHYKYVITPHGGYDPNILKRDWLKKQVYYFFFEKSLIGNANAIFCVAEKEKLSIEKLSYKGLVFTIPNPIDLENDWIDSTHYTDSQSLQEKYIVYMGRYDMQHKGLDTLLKIFKAIEEKQVNLSLHLYGMGEDLVNLKCIIQDLQLRKVFLHNPAFGEEKLNVFQNATAYIQNSRWEAFGISIFEAASAGLPLIVSEGVYMKDFISRHGIGIVLENNIGKAADQIIKFCADTDKLKEISHRIRGVVENHMSARVVGKLLEHAYSEAIKKY</sequence>
<dbReference type="InterPro" id="IPR001296">
    <property type="entry name" value="Glyco_trans_1"/>
</dbReference>
<evidence type="ECO:0000313" key="3">
    <source>
        <dbReference type="EMBL" id="SFE40475.1"/>
    </source>
</evidence>
<feature type="domain" description="Glycosyl transferase family 1" evidence="1">
    <location>
        <begin position="192"/>
        <end position="344"/>
    </location>
</feature>
<keyword evidence="3" id="KW-0808">Transferase</keyword>
<name>A0A1I2A8T1_9BACT</name>
<reference evidence="4" key="1">
    <citation type="submission" date="2016-10" db="EMBL/GenBank/DDBJ databases">
        <authorList>
            <person name="Varghese N."/>
            <person name="Submissions S."/>
        </authorList>
    </citation>
    <scope>NUCLEOTIDE SEQUENCE [LARGE SCALE GENOMIC DNA]</scope>
    <source>
        <strain>GEY</strain>
        <strain evidence="4">DSM 9560</strain>
    </source>
</reference>
<organism evidence="3 4">
    <name type="scientific">Thermoflexibacter ruber</name>
    <dbReference type="NCBI Taxonomy" id="1003"/>
    <lineage>
        <taxon>Bacteria</taxon>
        <taxon>Pseudomonadati</taxon>
        <taxon>Bacteroidota</taxon>
        <taxon>Cytophagia</taxon>
        <taxon>Cytophagales</taxon>
        <taxon>Thermoflexibacteraceae</taxon>
        <taxon>Thermoflexibacter</taxon>
    </lineage>
</organism>
<dbReference type="Proteomes" id="UP000199513">
    <property type="component" value="Unassembled WGS sequence"/>
</dbReference>
<evidence type="ECO:0000259" key="1">
    <source>
        <dbReference type="Pfam" id="PF00534"/>
    </source>
</evidence>
<evidence type="ECO:0000259" key="2">
    <source>
        <dbReference type="Pfam" id="PF13439"/>
    </source>
</evidence>
<keyword evidence="4" id="KW-1185">Reference proteome</keyword>
<gene>
    <name evidence="3" type="ORF">SAMN04488541_100180</name>
</gene>
<dbReference type="EMBL" id="FONY01000001">
    <property type="protein sequence ID" value="SFE40475.1"/>
    <property type="molecule type" value="Genomic_DNA"/>
</dbReference>
<dbReference type="InterPro" id="IPR050194">
    <property type="entry name" value="Glycosyltransferase_grp1"/>
</dbReference>
<protein>
    <submittedName>
        <fullName evidence="3">Glycosyltransferase involved in cell wall bisynthesis</fullName>
    </submittedName>
</protein>
<dbReference type="OrthoDB" id="9790710at2"/>
<dbReference type="STRING" id="1003.SAMN04488541_100180"/>
<dbReference type="InterPro" id="IPR028098">
    <property type="entry name" value="Glyco_trans_4-like_N"/>
</dbReference>
<evidence type="ECO:0000313" key="4">
    <source>
        <dbReference type="Proteomes" id="UP000199513"/>
    </source>
</evidence>